<protein>
    <submittedName>
        <fullName evidence="1">Uncharacterized protein</fullName>
    </submittedName>
</protein>
<keyword evidence="2" id="KW-1185">Reference proteome</keyword>
<organism evidence="1 2">
    <name type="scientific">Cylindrospermum stagnale PCC 7417</name>
    <dbReference type="NCBI Taxonomy" id="56107"/>
    <lineage>
        <taxon>Bacteria</taxon>
        <taxon>Bacillati</taxon>
        <taxon>Cyanobacteriota</taxon>
        <taxon>Cyanophyceae</taxon>
        <taxon>Nostocales</taxon>
        <taxon>Nostocaceae</taxon>
        <taxon>Cylindrospermum</taxon>
    </lineage>
</organism>
<name>K9X660_9NOST</name>
<proteinExistence type="predicted"/>
<accession>K9X660</accession>
<reference evidence="1 2" key="1">
    <citation type="submission" date="2012-06" db="EMBL/GenBank/DDBJ databases">
        <title>Finished chromosome of genome of Cylindrospermum stagnale PCC 7417.</title>
        <authorList>
            <consortium name="US DOE Joint Genome Institute"/>
            <person name="Gugger M."/>
            <person name="Coursin T."/>
            <person name="Rippka R."/>
            <person name="Tandeau De Marsac N."/>
            <person name="Huntemann M."/>
            <person name="Wei C.-L."/>
            <person name="Han J."/>
            <person name="Detter J.C."/>
            <person name="Han C."/>
            <person name="Tapia R."/>
            <person name="Chen A."/>
            <person name="Kyrpides N."/>
            <person name="Mavromatis K."/>
            <person name="Markowitz V."/>
            <person name="Szeto E."/>
            <person name="Ivanova N."/>
            <person name="Pagani I."/>
            <person name="Pati A."/>
            <person name="Goodwin L."/>
            <person name="Nordberg H.P."/>
            <person name="Cantor M.N."/>
            <person name="Hua S.X."/>
            <person name="Woyke T."/>
            <person name="Kerfeld C.A."/>
        </authorList>
    </citation>
    <scope>NUCLEOTIDE SEQUENCE [LARGE SCALE GENOMIC DNA]</scope>
    <source>
        <strain evidence="1 2">PCC 7417</strain>
    </source>
</reference>
<evidence type="ECO:0000313" key="2">
    <source>
        <dbReference type="Proteomes" id="UP000010475"/>
    </source>
</evidence>
<gene>
    <name evidence="1" type="ORF">Cylst_5061</name>
</gene>
<dbReference type="Proteomes" id="UP000010475">
    <property type="component" value="Chromosome"/>
</dbReference>
<dbReference type="EMBL" id="CP003642">
    <property type="protein sequence ID" value="AFZ27107.1"/>
    <property type="molecule type" value="Genomic_DNA"/>
</dbReference>
<dbReference type="AlphaFoldDB" id="K9X660"/>
<dbReference type="KEGG" id="csg:Cylst_5061"/>
<sequence>MADKYILGRQTAPPTTIDELEAIGYRFNFRASAADIPSP</sequence>
<evidence type="ECO:0000313" key="1">
    <source>
        <dbReference type="EMBL" id="AFZ27107.1"/>
    </source>
</evidence>
<dbReference type="HOGENOM" id="CLU_3308382_0_0_3"/>